<feature type="domain" description="PE" evidence="1">
    <location>
        <begin position="3"/>
        <end position="91"/>
    </location>
</feature>
<dbReference type="Gene3D" id="1.10.287.850">
    <property type="entry name" value="HP0062-like domain"/>
    <property type="match status" value="1"/>
</dbReference>
<comment type="caution">
    <text evidence="2">The sequence shown here is derived from an EMBL/GenBank/DDBJ whole genome shotgun (WGS) entry which is preliminary data.</text>
</comment>
<proteinExistence type="predicted"/>
<dbReference type="RefSeq" id="WP_064999226.1">
    <property type="nucleotide sequence ID" value="NZ_LQPI01000071.1"/>
</dbReference>
<name>A0A1X1Z076_MYCNO</name>
<accession>A0A1X1Z076</accession>
<organism evidence="2 3">
    <name type="scientific">Mycolicibacter nonchromogenicus</name>
    <name type="common">Mycobacterium nonchromogenicum</name>
    <dbReference type="NCBI Taxonomy" id="1782"/>
    <lineage>
        <taxon>Bacteria</taxon>
        <taxon>Bacillati</taxon>
        <taxon>Actinomycetota</taxon>
        <taxon>Actinomycetes</taxon>
        <taxon>Mycobacteriales</taxon>
        <taxon>Mycobacteriaceae</taxon>
        <taxon>Mycolicibacter</taxon>
    </lineage>
</organism>
<evidence type="ECO:0000313" key="3">
    <source>
        <dbReference type="Proteomes" id="UP000193108"/>
    </source>
</evidence>
<dbReference type="Pfam" id="PF00934">
    <property type="entry name" value="PE"/>
    <property type="match status" value="1"/>
</dbReference>
<keyword evidence="3" id="KW-1185">Reference proteome</keyword>
<dbReference type="InterPro" id="IPR000084">
    <property type="entry name" value="PE-PGRS_N"/>
</dbReference>
<evidence type="ECO:0000313" key="2">
    <source>
        <dbReference type="EMBL" id="ORW16768.1"/>
    </source>
</evidence>
<dbReference type="AlphaFoldDB" id="A0A1X1Z076"/>
<sequence length="103" mass="10068">MPLHVVPEGLAAACARVEALAARLAQAHATAAPVITAVIPPAADPVSLQSAATLSLFGSRHEVVAAQGTVELGRSGIGVGEAGVNYAAGDAGAASVYSGWGPR</sequence>
<reference evidence="2 3" key="1">
    <citation type="submission" date="2016-01" db="EMBL/GenBank/DDBJ databases">
        <title>The new phylogeny of the genus Mycobacterium.</title>
        <authorList>
            <person name="Tarcisio F."/>
            <person name="Conor M."/>
            <person name="Antonella G."/>
            <person name="Elisabetta G."/>
            <person name="Giulia F.S."/>
            <person name="Sara T."/>
            <person name="Anna F."/>
            <person name="Clotilde B."/>
            <person name="Roberto B."/>
            <person name="Veronica D.S."/>
            <person name="Fabio R."/>
            <person name="Monica P."/>
            <person name="Olivier J."/>
            <person name="Enrico T."/>
            <person name="Nicola S."/>
        </authorList>
    </citation>
    <scope>NUCLEOTIDE SEQUENCE [LARGE SCALE GENOMIC DNA]</scope>
    <source>
        <strain evidence="2 3">DSM 44164</strain>
    </source>
</reference>
<dbReference type="SUPFAM" id="SSF140459">
    <property type="entry name" value="PE/PPE dimer-like"/>
    <property type="match status" value="1"/>
</dbReference>
<dbReference type="Proteomes" id="UP000193108">
    <property type="component" value="Unassembled WGS sequence"/>
</dbReference>
<dbReference type="InterPro" id="IPR038332">
    <property type="entry name" value="PPE_sf"/>
</dbReference>
<dbReference type="STRING" id="1782.AWC18_17685"/>
<gene>
    <name evidence="2" type="ORF">AWC18_17685</name>
</gene>
<dbReference type="EMBL" id="LQPI01000071">
    <property type="protein sequence ID" value="ORW16768.1"/>
    <property type="molecule type" value="Genomic_DNA"/>
</dbReference>
<protein>
    <submittedName>
        <fullName evidence="2">Cell motility protein</fullName>
    </submittedName>
</protein>
<evidence type="ECO:0000259" key="1">
    <source>
        <dbReference type="Pfam" id="PF00934"/>
    </source>
</evidence>